<gene>
    <name evidence="2" type="ORF">SAMN04487963_3476</name>
</gene>
<dbReference type="EMBL" id="FOUE01000006">
    <property type="protein sequence ID" value="SFM71296.1"/>
    <property type="molecule type" value="Genomic_DNA"/>
</dbReference>
<evidence type="ECO:0000313" key="3">
    <source>
        <dbReference type="Proteomes" id="UP000198519"/>
    </source>
</evidence>
<dbReference type="OrthoDB" id="9911561at2"/>
<proteinExistence type="predicted"/>
<organism evidence="2 3">
    <name type="scientific">Marinobacter zhejiangensis</name>
    <dbReference type="NCBI Taxonomy" id="488535"/>
    <lineage>
        <taxon>Bacteria</taxon>
        <taxon>Pseudomonadati</taxon>
        <taxon>Pseudomonadota</taxon>
        <taxon>Gammaproteobacteria</taxon>
        <taxon>Pseudomonadales</taxon>
        <taxon>Marinobacteraceae</taxon>
        <taxon>Marinobacter</taxon>
    </lineage>
</organism>
<evidence type="ECO:0000313" key="2">
    <source>
        <dbReference type="EMBL" id="SFM71296.1"/>
    </source>
</evidence>
<sequence>MQTLDMPVIHYFYFVLAFVVSVAGKWPVVEHSHNPYFWSVGLAGVSYWVSQATLSRIRYFETKPVATQLVQPAATALGYLVLVLFFALLGRQFEGIYRVLNTMSVIKDAVLVVFFSAFVASLGTLLTKHIIGSTKAHRGA</sequence>
<feature type="transmembrane region" description="Helical" evidence="1">
    <location>
        <begin position="109"/>
        <end position="131"/>
    </location>
</feature>
<feature type="transmembrane region" description="Helical" evidence="1">
    <location>
        <begin position="69"/>
        <end position="89"/>
    </location>
</feature>
<feature type="transmembrane region" description="Helical" evidence="1">
    <location>
        <begin position="12"/>
        <end position="29"/>
    </location>
</feature>
<keyword evidence="3" id="KW-1185">Reference proteome</keyword>
<reference evidence="3" key="1">
    <citation type="submission" date="2016-10" db="EMBL/GenBank/DDBJ databases">
        <authorList>
            <person name="Varghese N."/>
            <person name="Submissions S."/>
        </authorList>
    </citation>
    <scope>NUCLEOTIDE SEQUENCE [LARGE SCALE GENOMIC DNA]</scope>
    <source>
        <strain evidence="3">CGMCC 1.7061</strain>
    </source>
</reference>
<protein>
    <submittedName>
        <fullName evidence="2">Uncharacterized protein</fullName>
    </submittedName>
</protein>
<accession>A0A1I4T3N7</accession>
<dbReference type="Proteomes" id="UP000198519">
    <property type="component" value="Unassembled WGS sequence"/>
</dbReference>
<keyword evidence="1" id="KW-0472">Membrane</keyword>
<evidence type="ECO:0000256" key="1">
    <source>
        <dbReference type="SAM" id="Phobius"/>
    </source>
</evidence>
<dbReference type="AlphaFoldDB" id="A0A1I4T3N7"/>
<dbReference type="STRING" id="488535.SAMN04487963_3476"/>
<keyword evidence="1" id="KW-1133">Transmembrane helix</keyword>
<dbReference type="RefSeq" id="WP_092026108.1">
    <property type="nucleotide sequence ID" value="NZ_FOUE01000006.1"/>
</dbReference>
<name>A0A1I4T3N7_9GAMM</name>
<keyword evidence="1" id="KW-0812">Transmembrane</keyword>